<feature type="domain" description="Thioredoxin" evidence="5">
    <location>
        <begin position="30"/>
        <end position="199"/>
    </location>
</feature>
<evidence type="ECO:0000256" key="1">
    <source>
        <dbReference type="ARBA" id="ARBA00010996"/>
    </source>
</evidence>
<dbReference type="Pfam" id="PF02630">
    <property type="entry name" value="SCO1-SenC"/>
    <property type="match status" value="1"/>
</dbReference>
<dbReference type="PROSITE" id="PS51352">
    <property type="entry name" value="THIOREDOXIN_2"/>
    <property type="match status" value="1"/>
</dbReference>
<dbReference type="Gene3D" id="3.40.30.10">
    <property type="entry name" value="Glutaredoxin"/>
    <property type="match status" value="1"/>
</dbReference>
<dbReference type="SUPFAM" id="SSF52833">
    <property type="entry name" value="Thioredoxin-like"/>
    <property type="match status" value="1"/>
</dbReference>
<dbReference type="Proteomes" id="UP000538292">
    <property type="component" value="Unassembled WGS sequence"/>
</dbReference>
<evidence type="ECO:0000256" key="2">
    <source>
        <dbReference type="ARBA" id="ARBA00023008"/>
    </source>
</evidence>
<reference evidence="6 7" key="1">
    <citation type="submission" date="2020-07" db="EMBL/GenBank/DDBJ databases">
        <title>Thermoactinomyces phylogeny.</title>
        <authorList>
            <person name="Dunlap C."/>
        </authorList>
    </citation>
    <scope>NUCLEOTIDE SEQUENCE [LARGE SCALE GENOMIC DNA]</scope>
    <source>
        <strain evidence="6 7">AMNI-1</strain>
    </source>
</reference>
<protein>
    <submittedName>
        <fullName evidence="6">SCO family protein</fullName>
    </submittedName>
</protein>
<dbReference type="InterPro" id="IPR003782">
    <property type="entry name" value="SCO1/SenC"/>
</dbReference>
<organism evidence="6 7">
    <name type="scientific">Thermoactinomyces mirandus</name>
    <dbReference type="NCBI Taxonomy" id="2756294"/>
    <lineage>
        <taxon>Bacteria</taxon>
        <taxon>Bacillati</taxon>
        <taxon>Bacillota</taxon>
        <taxon>Bacilli</taxon>
        <taxon>Bacillales</taxon>
        <taxon>Thermoactinomycetaceae</taxon>
        <taxon>Thermoactinomyces</taxon>
    </lineage>
</organism>
<proteinExistence type="inferred from homology"/>
<dbReference type="InterPro" id="IPR013766">
    <property type="entry name" value="Thioredoxin_domain"/>
</dbReference>
<accession>A0A7W1XT17</accession>
<dbReference type="GO" id="GO:0046872">
    <property type="term" value="F:metal ion binding"/>
    <property type="evidence" value="ECO:0007669"/>
    <property type="project" value="UniProtKB-KW"/>
</dbReference>
<dbReference type="InterPro" id="IPR036249">
    <property type="entry name" value="Thioredoxin-like_sf"/>
</dbReference>
<dbReference type="EMBL" id="JACEOL010000033">
    <property type="protein sequence ID" value="MBA4602709.1"/>
    <property type="molecule type" value="Genomic_DNA"/>
</dbReference>
<feature type="binding site" evidence="3">
    <location>
        <position position="72"/>
    </location>
    <ligand>
        <name>Cu cation</name>
        <dbReference type="ChEBI" id="CHEBI:23378"/>
    </ligand>
</feature>
<keyword evidence="7" id="KW-1185">Reference proteome</keyword>
<name>A0A7W1XT17_9BACL</name>
<comment type="caution">
    <text evidence="6">The sequence shown here is derived from an EMBL/GenBank/DDBJ whole genome shotgun (WGS) entry which is preliminary data.</text>
</comment>
<feature type="binding site" evidence="3">
    <location>
        <position position="163"/>
    </location>
    <ligand>
        <name>Cu cation</name>
        <dbReference type="ChEBI" id="CHEBI:23378"/>
    </ligand>
</feature>
<dbReference type="PANTHER" id="PTHR12151:SF25">
    <property type="entry name" value="LINALOOL DEHYDRATASE_ISOMERASE DOMAIN-CONTAINING PROTEIN"/>
    <property type="match status" value="1"/>
</dbReference>
<evidence type="ECO:0000259" key="5">
    <source>
        <dbReference type="PROSITE" id="PS51352"/>
    </source>
</evidence>
<evidence type="ECO:0000256" key="3">
    <source>
        <dbReference type="PIRSR" id="PIRSR603782-1"/>
    </source>
</evidence>
<evidence type="ECO:0000313" key="6">
    <source>
        <dbReference type="EMBL" id="MBA4602709.1"/>
    </source>
</evidence>
<evidence type="ECO:0000313" key="7">
    <source>
        <dbReference type="Proteomes" id="UP000538292"/>
    </source>
</evidence>
<feature type="disulfide bond" description="Redox-active" evidence="4">
    <location>
        <begin position="68"/>
        <end position="72"/>
    </location>
</feature>
<keyword evidence="3" id="KW-0479">Metal-binding</keyword>
<comment type="similarity">
    <text evidence="1">Belongs to the SCO1/2 family.</text>
</comment>
<feature type="binding site" evidence="3">
    <location>
        <position position="68"/>
    </location>
    <ligand>
        <name>Cu cation</name>
        <dbReference type="ChEBI" id="CHEBI:23378"/>
    </ligand>
</feature>
<keyword evidence="2 3" id="KW-0186">Copper</keyword>
<sequence>MIWAVAGCASNADTTAERNSGQTAANNDVSALNWQVPFFTYTNQDGETFGFQDLKGKIWLTDFIFTRCPNICPPMTANMLKIQNALKQAGMEAEIVSFSVDPEYDQPEKLKEFAKNYGADLNSWHFVTGYSFEEIQKLVKDTFKGAVSRQEGPSPDVPVLVNHPSQFYLVDQNGKVVKFYDGLRPDAGQIVNDIKVLQEGK</sequence>
<dbReference type="PANTHER" id="PTHR12151">
    <property type="entry name" value="ELECTRON TRANSPORT PROTIN SCO1/SENC FAMILY MEMBER"/>
    <property type="match status" value="1"/>
</dbReference>
<gene>
    <name evidence="6" type="ORF">H2C83_10370</name>
</gene>
<dbReference type="CDD" id="cd02968">
    <property type="entry name" value="SCO"/>
    <property type="match status" value="1"/>
</dbReference>
<keyword evidence="4" id="KW-1015">Disulfide bond</keyword>
<dbReference type="AlphaFoldDB" id="A0A7W1XT17"/>
<evidence type="ECO:0000256" key="4">
    <source>
        <dbReference type="PIRSR" id="PIRSR603782-2"/>
    </source>
</evidence>